<evidence type="ECO:0000259" key="1">
    <source>
        <dbReference type="Pfam" id="PF12706"/>
    </source>
</evidence>
<protein>
    <recommendedName>
        <fullName evidence="1">Metallo-beta-lactamase domain-containing protein</fullName>
    </recommendedName>
</protein>
<name>A0ABP0V7J8_9BRYO</name>
<sequence length="215" mass="24872">MVEINGRRLIIDAGPDFRYQMLHHHVMTMDALLVTHGHRDHIAGLDDIRPFNYLQGKIIDIYCDEWAEAMIREQYPYAFREDSYDFAPKVRFHRIRFEPFIAAGIAVTPIEVMHYKLPVRGFRIRDFTYITDAKTITDTEKEKIKGSKVLIVNALRASDHIAHYTIAEALALVEEVKPEMTYFTHLSHQFGRHADMEGTLPANVKIAYDGLVIDI</sequence>
<dbReference type="Proteomes" id="UP001497444">
    <property type="component" value="Unassembled WGS sequence"/>
</dbReference>
<dbReference type="Pfam" id="PF12706">
    <property type="entry name" value="Lactamase_B_2"/>
    <property type="match status" value="1"/>
</dbReference>
<dbReference type="InterPro" id="IPR001279">
    <property type="entry name" value="Metallo-B-lactamas"/>
</dbReference>
<reference evidence="2" key="1">
    <citation type="submission" date="2024-02" db="EMBL/GenBank/DDBJ databases">
        <authorList>
            <consortium name="ELIXIR-Norway"/>
            <consortium name="Elixir Norway"/>
        </authorList>
    </citation>
    <scope>NUCLEOTIDE SEQUENCE</scope>
</reference>
<dbReference type="EMBL" id="CAXAQS010000068">
    <property type="protein sequence ID" value="CAK9249926.1"/>
    <property type="molecule type" value="Genomic_DNA"/>
</dbReference>
<accession>A0ABP0V7J8</accession>
<organism evidence="2 3">
    <name type="scientific">Sphagnum jensenii</name>
    <dbReference type="NCBI Taxonomy" id="128206"/>
    <lineage>
        <taxon>Eukaryota</taxon>
        <taxon>Viridiplantae</taxon>
        <taxon>Streptophyta</taxon>
        <taxon>Embryophyta</taxon>
        <taxon>Bryophyta</taxon>
        <taxon>Sphagnophytina</taxon>
        <taxon>Sphagnopsida</taxon>
        <taxon>Sphagnales</taxon>
        <taxon>Sphagnaceae</taxon>
        <taxon>Sphagnum</taxon>
    </lineage>
</organism>
<proteinExistence type="predicted"/>
<keyword evidence="3" id="KW-1185">Reference proteome</keyword>
<feature type="domain" description="Metallo-beta-lactamase" evidence="1">
    <location>
        <begin position="7"/>
        <end position="185"/>
    </location>
</feature>
<dbReference type="SUPFAM" id="SSF56281">
    <property type="entry name" value="Metallo-hydrolase/oxidoreductase"/>
    <property type="match status" value="1"/>
</dbReference>
<evidence type="ECO:0000313" key="2">
    <source>
        <dbReference type="EMBL" id="CAK9249926.1"/>
    </source>
</evidence>
<dbReference type="PANTHER" id="PTHR42663:SF6">
    <property type="entry name" value="HYDROLASE C777.06C-RELATED"/>
    <property type="match status" value="1"/>
</dbReference>
<dbReference type="PANTHER" id="PTHR42663">
    <property type="entry name" value="HYDROLASE C777.06C-RELATED-RELATED"/>
    <property type="match status" value="1"/>
</dbReference>
<evidence type="ECO:0000313" key="3">
    <source>
        <dbReference type="Proteomes" id="UP001497444"/>
    </source>
</evidence>
<dbReference type="InterPro" id="IPR036866">
    <property type="entry name" value="RibonucZ/Hydroxyglut_hydro"/>
</dbReference>
<dbReference type="CDD" id="cd16279">
    <property type="entry name" value="metallo-hydrolase-like_MBL-fold"/>
    <property type="match status" value="1"/>
</dbReference>
<gene>
    <name evidence="2" type="ORF">CSSPJE1EN1_LOCUS25304</name>
</gene>
<dbReference type="Gene3D" id="3.60.15.10">
    <property type="entry name" value="Ribonuclease Z/Hydroxyacylglutathione hydrolase-like"/>
    <property type="match status" value="1"/>
</dbReference>
<comment type="caution">
    <text evidence="2">The sequence shown here is derived from an EMBL/GenBank/DDBJ whole genome shotgun (WGS) entry which is preliminary data.</text>
</comment>